<protein>
    <submittedName>
        <fullName evidence="8 9">Sulfate exporter family transporter</fullName>
    </submittedName>
</protein>
<keyword evidence="10" id="KW-1185">Reference proteome</keyword>
<dbReference type="EMBL" id="JAGQFT020000001">
    <property type="protein sequence ID" value="MBS7455539.1"/>
    <property type="molecule type" value="Genomic_DNA"/>
</dbReference>
<sequence length="340" mass="34596">MSASAPVAADPPAPPRWPGLALASAVALVALGLGHLFPLVGGPVFGILLGIAVATLRRANAALRPGIAFAARNVLQWAIVALGLNVGLGQVARTGLDSLSVTLVTTTAAFAAALLLGRLLRVPNMLVALIGIGTAICGGSAIAAVAPILRPDEHETAYALSTIFLFNLAAVLLFPALGHLLDLSQLGFGLWAGTAINDTSSVVAAAYGYGARAGDHATIVKLTRATLIVPVCLVAAGVMAWRQRRAGGGGFRLSRVVPWFIVWFVAASALRSLGLVPAAWTPGIHLLAEVLIVIGLTAVGLSSDLRRMAAAGHRPILLGLGTWVAVAASGLAVQFATGQI</sequence>
<evidence type="ECO:0000256" key="6">
    <source>
        <dbReference type="ARBA" id="ARBA00023136"/>
    </source>
</evidence>
<comment type="subcellular location">
    <subcellularLocation>
        <location evidence="1">Cell membrane</location>
        <topology evidence="1">Multi-pass membrane protein</topology>
    </subcellularLocation>
</comment>
<dbReference type="PANTHER" id="PTHR30106:SF1">
    <property type="entry name" value="UPF0324 MEMBRANE PROTEIN FN0533"/>
    <property type="match status" value="1"/>
</dbReference>
<keyword evidence="5 7" id="KW-1133">Transmembrane helix</keyword>
<reference evidence="8" key="2">
    <citation type="submission" date="2021-04" db="EMBL/GenBank/DDBJ databases">
        <authorList>
            <person name="Karlyshev A.V."/>
        </authorList>
    </citation>
    <scope>NUCLEOTIDE SEQUENCE</scope>
    <source>
        <strain evidence="8">LMG 29479</strain>
    </source>
</reference>
<accession>A0A8J7VSU9</accession>
<feature type="transmembrane region" description="Helical" evidence="7">
    <location>
        <begin position="283"/>
        <end position="303"/>
    </location>
</feature>
<reference evidence="9 10" key="1">
    <citation type="journal article" date="2021" name="Microbiol. Resour. Announc.">
        <title>Draft Genome Sequence of Coralloluteibacterium stylophorae LMG 29479T.</title>
        <authorList>
            <person name="Karlyshev A.V."/>
            <person name="Kudryashova E.B."/>
            <person name="Ariskina E.V."/>
            <person name="Conroy A.P."/>
            <person name="Abidueva E.Y."/>
        </authorList>
    </citation>
    <scope>NUCLEOTIDE SEQUENCE [LARGE SCALE GENOMIC DNA]</scope>
    <source>
        <strain evidence="9 10">LMG 29479</strain>
    </source>
</reference>
<keyword evidence="4 7" id="KW-0812">Transmembrane</keyword>
<feature type="transmembrane region" description="Helical" evidence="7">
    <location>
        <begin position="315"/>
        <end position="336"/>
    </location>
</feature>
<evidence type="ECO:0000256" key="7">
    <source>
        <dbReference type="SAM" id="Phobius"/>
    </source>
</evidence>
<evidence type="ECO:0000313" key="9">
    <source>
        <dbReference type="EMBL" id="MBS7455539.1"/>
    </source>
</evidence>
<dbReference type="InterPro" id="IPR018383">
    <property type="entry name" value="UPF0324_pro"/>
</dbReference>
<feature type="transmembrane region" description="Helical" evidence="7">
    <location>
        <begin position="253"/>
        <end position="271"/>
    </location>
</feature>
<feature type="transmembrane region" description="Helical" evidence="7">
    <location>
        <begin position="74"/>
        <end position="92"/>
    </location>
</feature>
<gene>
    <name evidence="9" type="ORF">KB893_000110</name>
    <name evidence="8" type="ORF">KB893_01335</name>
</gene>
<keyword evidence="3" id="KW-1003">Cell membrane</keyword>
<dbReference type="PANTHER" id="PTHR30106">
    <property type="entry name" value="INNER MEMBRANE PROTEIN YEIH-RELATED"/>
    <property type="match status" value="1"/>
</dbReference>
<evidence type="ECO:0000256" key="5">
    <source>
        <dbReference type="ARBA" id="ARBA00022989"/>
    </source>
</evidence>
<evidence type="ECO:0000256" key="4">
    <source>
        <dbReference type="ARBA" id="ARBA00022692"/>
    </source>
</evidence>
<evidence type="ECO:0000256" key="3">
    <source>
        <dbReference type="ARBA" id="ARBA00022475"/>
    </source>
</evidence>
<feature type="transmembrane region" description="Helical" evidence="7">
    <location>
        <begin position="222"/>
        <end position="241"/>
    </location>
</feature>
<dbReference type="Proteomes" id="UP000675747">
    <property type="component" value="Unassembled WGS sequence"/>
</dbReference>
<evidence type="ECO:0000313" key="8">
    <source>
        <dbReference type="EMBL" id="MBR0561168.1"/>
    </source>
</evidence>
<feature type="transmembrane region" description="Helical" evidence="7">
    <location>
        <begin position="158"/>
        <end position="181"/>
    </location>
</feature>
<dbReference type="Pfam" id="PF03601">
    <property type="entry name" value="Cons_hypoth698"/>
    <property type="match status" value="1"/>
</dbReference>
<feature type="transmembrane region" description="Helical" evidence="7">
    <location>
        <begin position="98"/>
        <end position="119"/>
    </location>
</feature>
<evidence type="ECO:0000256" key="2">
    <source>
        <dbReference type="ARBA" id="ARBA00007977"/>
    </source>
</evidence>
<dbReference type="GO" id="GO:0005886">
    <property type="term" value="C:plasma membrane"/>
    <property type="evidence" value="ECO:0007669"/>
    <property type="project" value="UniProtKB-SubCell"/>
</dbReference>
<comment type="similarity">
    <text evidence="2">Belongs to the UPF0324 family.</text>
</comment>
<keyword evidence="6 7" id="KW-0472">Membrane</keyword>
<feature type="transmembrane region" description="Helical" evidence="7">
    <location>
        <begin position="126"/>
        <end position="146"/>
    </location>
</feature>
<comment type="caution">
    <text evidence="8">The sequence shown here is derived from an EMBL/GenBank/DDBJ whole genome shotgun (WGS) entry which is preliminary data.</text>
</comment>
<feature type="transmembrane region" description="Helical" evidence="7">
    <location>
        <begin position="188"/>
        <end position="210"/>
    </location>
</feature>
<proteinExistence type="inferred from homology"/>
<dbReference type="RefSeq" id="WP_211925134.1">
    <property type="nucleotide sequence ID" value="NZ_JAGQFT020000001.1"/>
</dbReference>
<feature type="transmembrane region" description="Helical" evidence="7">
    <location>
        <begin position="20"/>
        <end position="53"/>
    </location>
</feature>
<evidence type="ECO:0000313" key="10">
    <source>
        <dbReference type="Proteomes" id="UP000675747"/>
    </source>
</evidence>
<organism evidence="8">
    <name type="scientific">Coralloluteibacterium stylophorae</name>
    <dbReference type="NCBI Taxonomy" id="1776034"/>
    <lineage>
        <taxon>Bacteria</taxon>
        <taxon>Pseudomonadati</taxon>
        <taxon>Pseudomonadota</taxon>
        <taxon>Gammaproteobacteria</taxon>
        <taxon>Lysobacterales</taxon>
        <taxon>Lysobacteraceae</taxon>
        <taxon>Coralloluteibacterium</taxon>
    </lineage>
</organism>
<name>A0A8J7VSU9_9GAMM</name>
<dbReference type="AlphaFoldDB" id="A0A8J7VSU9"/>
<dbReference type="EMBL" id="JAGQFT010000004">
    <property type="protein sequence ID" value="MBR0561168.1"/>
    <property type="molecule type" value="Genomic_DNA"/>
</dbReference>
<evidence type="ECO:0000256" key="1">
    <source>
        <dbReference type="ARBA" id="ARBA00004651"/>
    </source>
</evidence>